<dbReference type="AlphaFoldDB" id="A0A4Q4KN74"/>
<evidence type="ECO:0000313" key="4">
    <source>
        <dbReference type="EMBL" id="RYM34883.1"/>
    </source>
</evidence>
<dbReference type="PANTHER" id="PTHR42754:SF1">
    <property type="entry name" value="LIPOPROTEIN"/>
    <property type="match status" value="1"/>
</dbReference>
<protein>
    <submittedName>
        <fullName evidence="4">T9SS type A sorting domain-containing protein</fullName>
    </submittedName>
</protein>
<keyword evidence="2" id="KW-0472">Membrane</keyword>
<sequence>MEILRKIIFIFICAFPFVGISQITFYKKYTGGPFDQGNGLTQLPDSSYAVTGTSAAFDNNSGQAFLMITDSLGNQKWTKNYGGFGEDIGVRVIHVPNDGFFIAGFSGSTSNGNFDFVLYKTDEQGNLLWEKMYGGLDWEQLHDAALLSDGGLILVGETEGFSSQKKDIFMVRTTPLGDTVWTKTIQTPEDDYVSAVEVLSPTEFIIGGNKGEFGLSKGMLASYNIDGTENWIEFLDQAGITRVNDITIHQSNIYAAGDLQHPVEDKTDIWFVKTDLTGGFLGQEMNPFYTSSSFYNTIVVNGNNKIYLGIMSETQELNPYPGGLDASTHCFLYDLSFLSGESYSGFDEDFINNMIVTNDGGVAFVGTVSDDPGALTMGTNVMLVKIGLNDEITSFPDLDLDLVSVMTEEKKTFIVHPNPTSSFINIPNELNNNAYELRNIQGQIVKSGKVTSQIFMHNLENGIYFLNINDQNQIWSTKIIKK</sequence>
<dbReference type="OrthoDB" id="9811934at2"/>
<dbReference type="EMBL" id="SETE01000002">
    <property type="protein sequence ID" value="RYM34883.1"/>
    <property type="molecule type" value="Genomic_DNA"/>
</dbReference>
<dbReference type="NCBIfam" id="TIGR04183">
    <property type="entry name" value="Por_Secre_tail"/>
    <property type="match status" value="1"/>
</dbReference>
<dbReference type="PANTHER" id="PTHR42754">
    <property type="entry name" value="ENDOGLUCANASE"/>
    <property type="match status" value="1"/>
</dbReference>
<name>A0A4Q4KN74_9FLAO</name>
<dbReference type="InterPro" id="IPR026444">
    <property type="entry name" value="Secre_tail"/>
</dbReference>
<organism evidence="4 5">
    <name type="scientific">Brumimicrobium glaciale</name>
    <dbReference type="NCBI Taxonomy" id="200475"/>
    <lineage>
        <taxon>Bacteria</taxon>
        <taxon>Pseudomonadati</taxon>
        <taxon>Bacteroidota</taxon>
        <taxon>Flavobacteriia</taxon>
        <taxon>Flavobacteriales</taxon>
        <taxon>Crocinitomicaceae</taxon>
        <taxon>Brumimicrobium</taxon>
    </lineage>
</organism>
<gene>
    <name evidence="4" type="ORF">ERX46_05775</name>
</gene>
<proteinExistence type="predicted"/>
<evidence type="ECO:0000259" key="3">
    <source>
        <dbReference type="Pfam" id="PF18962"/>
    </source>
</evidence>
<dbReference type="Proteomes" id="UP000293952">
    <property type="component" value="Unassembled WGS sequence"/>
</dbReference>
<reference evidence="4 5" key="1">
    <citation type="submission" date="2019-02" db="EMBL/GenBank/DDBJ databases">
        <title>Genome sequence of the sea-ice species Brumimicrobium glaciale.</title>
        <authorList>
            <person name="Bowman J.P."/>
        </authorList>
    </citation>
    <scope>NUCLEOTIDE SEQUENCE [LARGE SCALE GENOMIC DNA]</scope>
    <source>
        <strain evidence="4 5">IC156</strain>
    </source>
</reference>
<keyword evidence="2" id="KW-1133">Transmembrane helix</keyword>
<comment type="caution">
    <text evidence="4">The sequence shown here is derived from an EMBL/GenBank/DDBJ whole genome shotgun (WGS) entry which is preliminary data.</text>
</comment>
<dbReference type="RefSeq" id="WP_130092891.1">
    <property type="nucleotide sequence ID" value="NZ_SETE01000002.1"/>
</dbReference>
<evidence type="ECO:0000256" key="1">
    <source>
        <dbReference type="ARBA" id="ARBA00022729"/>
    </source>
</evidence>
<feature type="transmembrane region" description="Helical" evidence="2">
    <location>
        <begin position="7"/>
        <end position="26"/>
    </location>
</feature>
<feature type="domain" description="Secretion system C-terminal sorting" evidence="3">
    <location>
        <begin position="415"/>
        <end position="480"/>
    </location>
</feature>
<dbReference type="Pfam" id="PF18962">
    <property type="entry name" value="Por_Secre_tail"/>
    <property type="match status" value="1"/>
</dbReference>
<accession>A0A4Q4KN74</accession>
<evidence type="ECO:0000313" key="5">
    <source>
        <dbReference type="Proteomes" id="UP000293952"/>
    </source>
</evidence>
<keyword evidence="5" id="KW-1185">Reference proteome</keyword>
<keyword evidence="1" id="KW-0732">Signal</keyword>
<evidence type="ECO:0000256" key="2">
    <source>
        <dbReference type="SAM" id="Phobius"/>
    </source>
</evidence>
<keyword evidence="2" id="KW-0812">Transmembrane</keyword>